<dbReference type="InterPro" id="IPR052552">
    <property type="entry name" value="YeaO-like"/>
</dbReference>
<dbReference type="PANTHER" id="PTHR36849:SF1">
    <property type="entry name" value="CYTOPLASMIC PROTEIN"/>
    <property type="match status" value="1"/>
</dbReference>
<dbReference type="OrthoDB" id="9790745at2"/>
<name>A0A4U1D237_9BACI</name>
<dbReference type="EMBL" id="SWBM01000003">
    <property type="protein sequence ID" value="TKC16332.1"/>
    <property type="molecule type" value="Genomic_DNA"/>
</dbReference>
<dbReference type="AlphaFoldDB" id="A0A4U1D237"/>
<organism evidence="1 2">
    <name type="scientific">Robertmurraya kyonggiensis</name>
    <dbReference type="NCBI Taxonomy" id="1037680"/>
    <lineage>
        <taxon>Bacteria</taxon>
        <taxon>Bacillati</taxon>
        <taxon>Bacillota</taxon>
        <taxon>Bacilli</taxon>
        <taxon>Bacillales</taxon>
        <taxon>Bacillaceae</taxon>
        <taxon>Robertmurraya</taxon>
    </lineage>
</organism>
<dbReference type="PANTHER" id="PTHR36849">
    <property type="entry name" value="CYTOPLASMIC PROTEIN-RELATED"/>
    <property type="match status" value="1"/>
</dbReference>
<gene>
    <name evidence="1" type="ORF">FA727_15380</name>
</gene>
<accession>A0A4U1D237</accession>
<dbReference type="Pfam" id="PF22752">
    <property type="entry name" value="DUF488-N3i"/>
    <property type="match status" value="1"/>
</dbReference>
<dbReference type="RefSeq" id="WP_136832282.1">
    <property type="nucleotide sequence ID" value="NZ_SWBM01000003.1"/>
</dbReference>
<dbReference type="Proteomes" id="UP000307756">
    <property type="component" value="Unassembled WGS sequence"/>
</dbReference>
<keyword evidence="2" id="KW-1185">Reference proteome</keyword>
<reference evidence="1 2" key="1">
    <citation type="journal article" date="2011" name="J. Microbiol.">
        <title>Bacillus kyonggiensis sp. nov., isolated from soil of a lettuce field.</title>
        <authorList>
            <person name="Dong K."/>
            <person name="Lee S."/>
        </authorList>
    </citation>
    <scope>NUCLEOTIDE SEQUENCE [LARGE SCALE GENOMIC DNA]</scope>
    <source>
        <strain evidence="1 2">NB22</strain>
    </source>
</reference>
<evidence type="ECO:0000313" key="2">
    <source>
        <dbReference type="Proteomes" id="UP000307756"/>
    </source>
</evidence>
<sequence length="121" mass="14327">MNTIKIKRIYEPSSELDGYRVLVDRLWPRGISKEKSQIDEWAKEIAPSTDLRKQFNHMPDFFDEFTKRYVLELTDNVHKEGFLSQIREQLGQRNVTLLYAAKNESINHAIVLKEWLEFTLG</sequence>
<comment type="caution">
    <text evidence="1">The sequence shown here is derived from an EMBL/GenBank/DDBJ whole genome shotgun (WGS) entry which is preliminary data.</text>
</comment>
<evidence type="ECO:0000313" key="1">
    <source>
        <dbReference type="EMBL" id="TKC16332.1"/>
    </source>
</evidence>
<proteinExistence type="predicted"/>
<protein>
    <submittedName>
        <fullName evidence="1">DUF488 domain-containing protein</fullName>
    </submittedName>
</protein>